<feature type="domain" description="DUF6385" evidence="1">
    <location>
        <begin position="273"/>
        <end position="351"/>
    </location>
</feature>
<dbReference type="InterPro" id="IPR045965">
    <property type="entry name" value="DUF6385"/>
</dbReference>
<keyword evidence="3" id="KW-1185">Reference proteome</keyword>
<dbReference type="Proteomes" id="UP000183954">
    <property type="component" value="Unassembled WGS sequence"/>
</dbReference>
<dbReference type="OrthoDB" id="1808778at2"/>
<dbReference type="EMBL" id="FQXJ01000025">
    <property type="protein sequence ID" value="SHI78306.1"/>
    <property type="molecule type" value="Genomic_DNA"/>
</dbReference>
<dbReference type="AlphaFoldDB" id="A0A1M6DYJ9"/>
<accession>A0A1M6DYJ9</accession>
<protein>
    <recommendedName>
        <fullName evidence="1">DUF6385 domain-containing protein</fullName>
    </recommendedName>
</protein>
<proteinExistence type="predicted"/>
<organism evidence="2 3">
    <name type="scientific">Desulfosporosinus lacus DSM 15449</name>
    <dbReference type="NCBI Taxonomy" id="1121420"/>
    <lineage>
        <taxon>Bacteria</taxon>
        <taxon>Bacillati</taxon>
        <taxon>Bacillota</taxon>
        <taxon>Clostridia</taxon>
        <taxon>Eubacteriales</taxon>
        <taxon>Desulfitobacteriaceae</taxon>
        <taxon>Desulfosporosinus</taxon>
    </lineage>
</organism>
<dbReference type="STRING" id="1121420.SAMN02746098_04631"/>
<dbReference type="Pfam" id="PF19912">
    <property type="entry name" value="DUF6385"/>
    <property type="match status" value="1"/>
</dbReference>
<gene>
    <name evidence="2" type="ORF">SAMN02746098_04631</name>
</gene>
<evidence type="ECO:0000313" key="2">
    <source>
        <dbReference type="EMBL" id="SHI78306.1"/>
    </source>
</evidence>
<dbReference type="RefSeq" id="WP_073032548.1">
    <property type="nucleotide sequence ID" value="NZ_FQXJ01000025.1"/>
</dbReference>
<name>A0A1M6DYJ9_9FIRM</name>
<reference evidence="3" key="1">
    <citation type="submission" date="2016-11" db="EMBL/GenBank/DDBJ databases">
        <authorList>
            <person name="Varghese N."/>
            <person name="Submissions S."/>
        </authorList>
    </citation>
    <scope>NUCLEOTIDE SEQUENCE [LARGE SCALE GENOMIC DNA]</scope>
    <source>
        <strain evidence="3">DSM 15449</strain>
    </source>
</reference>
<evidence type="ECO:0000313" key="3">
    <source>
        <dbReference type="Proteomes" id="UP000183954"/>
    </source>
</evidence>
<evidence type="ECO:0000259" key="1">
    <source>
        <dbReference type="Pfam" id="PF19912"/>
    </source>
</evidence>
<sequence length="351" mass="39452">MKRNIKGTFNRVPNGNFLKKSETKDDFPEAWFQIGGNKESSWNFKHEPWDMSALKISNNTAIRAGIIQSPEASLGIDNVKEWIIKIILKADRPNAQAYLRIYPISSQGDVAKPWEYRFGAGLEQEQFQQVISADYDVDFLRLETGILGAGSLCIYKIIAYSLSPNRMKRRVKKPKQEILYINSIQTIGEIIKPIQLATPIPLKIPVNVQAHVNADVRNLTPIRDKVQIFGNSQVPIATSVSGRVQVEINGHGFHESLEEVTASETISSTITRDISALLRCSFAVCNFGCNLAYVDTELSPDGIHWTAEDNPHEVGPGKLVIISPKKFLRYTRLTYKAENLTSLRIWVQAQN</sequence>